<reference evidence="6 7" key="1">
    <citation type="journal article" date="2017" name="Nature">
        <title>The Apostasia genome and the evolution of orchids.</title>
        <authorList>
            <person name="Zhang G.Q."/>
            <person name="Liu K.W."/>
            <person name="Li Z."/>
            <person name="Lohaus R."/>
            <person name="Hsiao Y.Y."/>
            <person name="Niu S.C."/>
            <person name="Wang J.Y."/>
            <person name="Lin Y.C."/>
            <person name="Xu Q."/>
            <person name="Chen L.J."/>
            <person name="Yoshida K."/>
            <person name="Fujiwara S."/>
            <person name="Wang Z.W."/>
            <person name="Zhang Y.Q."/>
            <person name="Mitsuda N."/>
            <person name="Wang M."/>
            <person name="Liu G.H."/>
            <person name="Pecoraro L."/>
            <person name="Huang H.X."/>
            <person name="Xiao X.J."/>
            <person name="Lin M."/>
            <person name="Wu X.Y."/>
            <person name="Wu W.L."/>
            <person name="Chen Y.Y."/>
            <person name="Chang S.B."/>
            <person name="Sakamoto S."/>
            <person name="Ohme-Takagi M."/>
            <person name="Yagi M."/>
            <person name="Zeng S.J."/>
            <person name="Shen C.Y."/>
            <person name="Yeh C.M."/>
            <person name="Luo Y.B."/>
            <person name="Tsai W.C."/>
            <person name="Van de Peer Y."/>
            <person name="Liu Z.J."/>
        </authorList>
    </citation>
    <scope>NUCLEOTIDE SEQUENCE [LARGE SCALE GENOMIC DNA]</scope>
    <source>
        <strain evidence="7">cv. Shenzhen</strain>
        <tissue evidence="6">Stem</tissue>
    </source>
</reference>
<dbReference type="OrthoDB" id="1686972at2759"/>
<gene>
    <name evidence="6" type="primary">IQD1</name>
    <name evidence="6" type="ORF">AXF42_Ash018623</name>
</gene>
<evidence type="ECO:0000256" key="4">
    <source>
        <dbReference type="SAM" id="MobiDB-lite"/>
    </source>
</evidence>
<comment type="similarity">
    <text evidence="2">Belongs to the IQD family.</text>
</comment>
<dbReference type="PANTHER" id="PTHR32295:SF11">
    <property type="entry name" value="PROTEIN IQ-DOMAIN 22"/>
    <property type="match status" value="1"/>
</dbReference>
<dbReference type="Pfam" id="PF00612">
    <property type="entry name" value="IQ"/>
    <property type="match status" value="2"/>
</dbReference>
<evidence type="ECO:0000259" key="5">
    <source>
        <dbReference type="Pfam" id="PF13178"/>
    </source>
</evidence>
<keyword evidence="1" id="KW-0112">Calmodulin-binding</keyword>
<feature type="region of interest" description="Disordered" evidence="4">
    <location>
        <begin position="191"/>
        <end position="246"/>
    </location>
</feature>
<dbReference type="GO" id="GO:0005516">
    <property type="term" value="F:calmodulin binding"/>
    <property type="evidence" value="ECO:0007669"/>
    <property type="project" value="UniProtKB-KW"/>
</dbReference>
<evidence type="ECO:0000313" key="7">
    <source>
        <dbReference type="Proteomes" id="UP000236161"/>
    </source>
</evidence>
<feature type="compositionally biased region" description="Low complexity" evidence="4">
    <location>
        <begin position="311"/>
        <end position="341"/>
    </location>
</feature>
<dbReference type="Proteomes" id="UP000236161">
    <property type="component" value="Unassembled WGS sequence"/>
</dbReference>
<feature type="domain" description="DUF4005" evidence="5">
    <location>
        <begin position="335"/>
        <end position="398"/>
    </location>
</feature>
<keyword evidence="7" id="KW-1185">Reference proteome</keyword>
<evidence type="ECO:0000256" key="2">
    <source>
        <dbReference type="ARBA" id="ARBA00024341"/>
    </source>
</evidence>
<feature type="region of interest" description="Disordered" evidence="4">
    <location>
        <begin position="368"/>
        <end position="394"/>
    </location>
</feature>
<comment type="subunit">
    <text evidence="3">Binds to multiple calmodulin (CaM) in the presence of Ca(2+) and CaM-like proteins.</text>
</comment>
<name>A0A2I0B1I4_9ASPA</name>
<evidence type="ECO:0000256" key="3">
    <source>
        <dbReference type="ARBA" id="ARBA00024378"/>
    </source>
</evidence>
<evidence type="ECO:0000256" key="1">
    <source>
        <dbReference type="ARBA" id="ARBA00022860"/>
    </source>
</evidence>
<proteinExistence type="inferred from homology"/>
<dbReference type="STRING" id="1088818.A0A2I0B1I4"/>
<dbReference type="Gene3D" id="1.20.5.190">
    <property type="match status" value="1"/>
</dbReference>
<feature type="region of interest" description="Disordered" evidence="4">
    <location>
        <begin position="305"/>
        <end position="344"/>
    </location>
</feature>
<dbReference type="InterPro" id="IPR025064">
    <property type="entry name" value="DUF4005"/>
</dbReference>
<protein>
    <submittedName>
        <fullName evidence="6">Protein IQ-domain 1</fullName>
    </submittedName>
</protein>
<accession>A0A2I0B1I4</accession>
<sequence>MGRASRWLRGLFGEKKSSESGAAADRPAKGKKKWGFVKSFRESEKGQQKKQWPTAAAAAAVEERNGSYREMRSEGAGDDKSTRAIAVAAATAVVAEAAVAAAQAARAVVRLTSSGRSVVFSASAGMGRGQWAAVKIQAAFRGYLARRALRALKGLVKLQALVRGNIVRKQAAETLRCMQALVRVQARTRARRVLRPETSRSSKSSRSVPGPPTPDKYEPAIRSNASSKQRSSSRKTGGVDSVDHAERSHSANWNWLDQWMEERYWESREAAKAMDDEKNAKILEVDTGKPQLNPMRRCSHILQSPSSAMKPEQLSVPSPSSVESPQLYSAASRPGSSSRGAFTPAKSECCRSLFSGYSDYPNYMANTESSRAKARSQSAPRQRPECEKSSPMRRLSAHAFAVPAAPAAVSGQRSASVGNKGYQVSGRLDRLGMPLPLRM</sequence>
<feature type="compositionally biased region" description="Polar residues" evidence="4">
    <location>
        <begin position="368"/>
        <end position="380"/>
    </location>
</feature>
<dbReference type="InterPro" id="IPR000048">
    <property type="entry name" value="IQ_motif_EF-hand-BS"/>
</dbReference>
<dbReference type="PANTHER" id="PTHR32295">
    <property type="entry name" value="IQ-DOMAIN 5-RELATED"/>
    <property type="match status" value="1"/>
</dbReference>
<organism evidence="6 7">
    <name type="scientific">Apostasia shenzhenica</name>
    <dbReference type="NCBI Taxonomy" id="1088818"/>
    <lineage>
        <taxon>Eukaryota</taxon>
        <taxon>Viridiplantae</taxon>
        <taxon>Streptophyta</taxon>
        <taxon>Embryophyta</taxon>
        <taxon>Tracheophyta</taxon>
        <taxon>Spermatophyta</taxon>
        <taxon>Magnoliopsida</taxon>
        <taxon>Liliopsida</taxon>
        <taxon>Asparagales</taxon>
        <taxon>Orchidaceae</taxon>
        <taxon>Apostasioideae</taxon>
        <taxon>Apostasia</taxon>
    </lineage>
</organism>
<dbReference type="CDD" id="cd23767">
    <property type="entry name" value="IQCD"/>
    <property type="match status" value="1"/>
</dbReference>
<dbReference type="AlphaFoldDB" id="A0A2I0B1I4"/>
<dbReference type="EMBL" id="KZ451927">
    <property type="protein sequence ID" value="PKA61642.1"/>
    <property type="molecule type" value="Genomic_DNA"/>
</dbReference>
<dbReference type="PROSITE" id="PS50096">
    <property type="entry name" value="IQ"/>
    <property type="match status" value="2"/>
</dbReference>
<evidence type="ECO:0000313" key="6">
    <source>
        <dbReference type="EMBL" id="PKA61642.1"/>
    </source>
</evidence>
<dbReference type="Pfam" id="PF13178">
    <property type="entry name" value="DUF4005"/>
    <property type="match status" value="1"/>
</dbReference>